<reference evidence="3" key="1">
    <citation type="journal article" date="2019" name="Int. J. Syst. Evol. Microbiol.">
        <title>The Global Catalogue of Microorganisms (GCM) 10K type strain sequencing project: providing services to taxonomists for standard genome sequencing and annotation.</title>
        <authorList>
            <consortium name="The Broad Institute Genomics Platform"/>
            <consortium name="The Broad Institute Genome Sequencing Center for Infectious Disease"/>
            <person name="Wu L."/>
            <person name="Ma J."/>
        </authorList>
    </citation>
    <scope>NUCLEOTIDE SEQUENCE [LARGE SCALE GENOMIC DNA]</scope>
    <source>
        <strain evidence="3">IBRC-M 10908</strain>
    </source>
</reference>
<dbReference type="Gene3D" id="3.30.300.20">
    <property type="match status" value="1"/>
</dbReference>
<evidence type="ECO:0000256" key="1">
    <source>
        <dbReference type="SAM" id="MobiDB-lite"/>
    </source>
</evidence>
<dbReference type="Proteomes" id="UP001595823">
    <property type="component" value="Unassembled WGS sequence"/>
</dbReference>
<protein>
    <submittedName>
        <fullName evidence="2">OsmC family protein</fullName>
    </submittedName>
</protein>
<feature type="compositionally biased region" description="Basic and acidic residues" evidence="1">
    <location>
        <begin position="26"/>
        <end position="43"/>
    </location>
</feature>
<dbReference type="EMBL" id="JBHSDK010000005">
    <property type="protein sequence ID" value="MFC4334430.1"/>
    <property type="molecule type" value="Genomic_DNA"/>
</dbReference>
<gene>
    <name evidence="2" type="ORF">ACFPET_04365</name>
</gene>
<dbReference type="InterPro" id="IPR052707">
    <property type="entry name" value="OsmC_Ohr_Peroxiredoxin"/>
</dbReference>
<dbReference type="Pfam" id="PF02566">
    <property type="entry name" value="OsmC"/>
    <property type="match status" value="1"/>
</dbReference>
<comment type="caution">
    <text evidence="2">The sequence shown here is derived from an EMBL/GenBank/DDBJ whole genome shotgun (WGS) entry which is preliminary data.</text>
</comment>
<dbReference type="InterPro" id="IPR003718">
    <property type="entry name" value="OsmC/Ohr_fam"/>
</dbReference>
<evidence type="ECO:0000313" key="3">
    <source>
        <dbReference type="Proteomes" id="UP001595823"/>
    </source>
</evidence>
<dbReference type="PANTHER" id="PTHR42830:SF2">
    <property type="entry name" value="OSMC_OHR FAMILY PROTEIN"/>
    <property type="match status" value="1"/>
</dbReference>
<organism evidence="2 3">
    <name type="scientific">Salininema proteolyticum</name>
    <dbReference type="NCBI Taxonomy" id="1607685"/>
    <lineage>
        <taxon>Bacteria</taxon>
        <taxon>Bacillati</taxon>
        <taxon>Actinomycetota</taxon>
        <taxon>Actinomycetes</taxon>
        <taxon>Glycomycetales</taxon>
        <taxon>Glycomycetaceae</taxon>
        <taxon>Salininema</taxon>
    </lineage>
</organism>
<accession>A0ABV8TVE6</accession>
<name>A0ABV8TVE6_9ACTN</name>
<dbReference type="InterPro" id="IPR036102">
    <property type="entry name" value="OsmC/Ohrsf"/>
</dbReference>
<dbReference type="RefSeq" id="WP_380618190.1">
    <property type="nucleotide sequence ID" value="NZ_JBHSDK010000005.1"/>
</dbReference>
<proteinExistence type="predicted"/>
<dbReference type="PANTHER" id="PTHR42830">
    <property type="entry name" value="OSMOTICALLY INDUCIBLE FAMILY PROTEIN"/>
    <property type="match status" value="1"/>
</dbReference>
<keyword evidence="3" id="KW-1185">Reference proteome</keyword>
<dbReference type="InterPro" id="IPR015946">
    <property type="entry name" value="KH_dom-like_a/b"/>
</dbReference>
<dbReference type="SUPFAM" id="SSF82784">
    <property type="entry name" value="OsmC-like"/>
    <property type="match status" value="1"/>
</dbReference>
<feature type="region of interest" description="Disordered" evidence="1">
    <location>
        <begin position="24"/>
        <end position="46"/>
    </location>
</feature>
<sequence length="157" mass="17436">MPKTHHYALTTVWTGAGDGGTTGYRDYGREHTVSTDGKPDLHGSADPTFLGTDDRWNPEELLLAALSQCHMLSYLSLCSREGIVVTAYEDRATGEMLTSPRIRGHFTKALLSPVVTLHVDTAEADRERARGLHRRAHEECFIANSVNFPVECEPEIR</sequence>
<evidence type="ECO:0000313" key="2">
    <source>
        <dbReference type="EMBL" id="MFC4334430.1"/>
    </source>
</evidence>